<dbReference type="HOGENOM" id="CLU_163886_1_0_11"/>
<organism evidence="2 3">
    <name type="scientific">Microlunatus phosphovorus (strain ATCC 700054 / DSM 10555 / JCM 9379 / NBRC 101784 / NCIMB 13414 / VKM Ac-1990 / NM-1)</name>
    <dbReference type="NCBI Taxonomy" id="1032480"/>
    <lineage>
        <taxon>Bacteria</taxon>
        <taxon>Bacillati</taxon>
        <taxon>Actinomycetota</taxon>
        <taxon>Actinomycetes</taxon>
        <taxon>Propionibacteriales</taxon>
        <taxon>Propionibacteriaceae</taxon>
        <taxon>Microlunatus</taxon>
    </lineage>
</organism>
<keyword evidence="3" id="KW-1185">Reference proteome</keyword>
<feature type="domain" description="DUF1508" evidence="1">
    <location>
        <begin position="11"/>
        <end position="30"/>
    </location>
</feature>
<evidence type="ECO:0000313" key="2">
    <source>
        <dbReference type="EMBL" id="BAK33852.1"/>
    </source>
</evidence>
<gene>
    <name evidence="2" type="ordered locus">MLP_08380</name>
</gene>
<dbReference type="Gene3D" id="2.30.29.80">
    <property type="match status" value="1"/>
</dbReference>
<proteinExistence type="predicted"/>
<dbReference type="SUPFAM" id="SSF160113">
    <property type="entry name" value="YegP-like"/>
    <property type="match status" value="1"/>
</dbReference>
<dbReference type="OrthoDB" id="9802792at2"/>
<dbReference type="Proteomes" id="UP000007947">
    <property type="component" value="Chromosome"/>
</dbReference>
<dbReference type="KEGG" id="mph:MLP_08380"/>
<name>F5XLX3_MICPN</name>
<sequence>MAGQFEIYKDGAGQFRWRLKMANGEVVANSDECFPEATMAGLKAEVVQDAATGAKLVFPPDD</sequence>
<dbReference type="AlphaFoldDB" id="F5XLX3"/>
<dbReference type="Pfam" id="PF07411">
    <property type="entry name" value="DUF1508"/>
    <property type="match status" value="1"/>
</dbReference>
<dbReference type="eggNOG" id="COG3422">
    <property type="taxonomic scope" value="Bacteria"/>
</dbReference>
<protein>
    <recommendedName>
        <fullName evidence="1">DUF1508 domain-containing protein</fullName>
    </recommendedName>
</protein>
<evidence type="ECO:0000259" key="1">
    <source>
        <dbReference type="Pfam" id="PF07411"/>
    </source>
</evidence>
<reference evidence="2 3" key="1">
    <citation type="submission" date="2011-05" db="EMBL/GenBank/DDBJ databases">
        <title>Whole genome sequence of Microlunatus phosphovorus NM-1.</title>
        <authorList>
            <person name="Hosoyama A."/>
            <person name="Sasaki K."/>
            <person name="Harada T."/>
            <person name="Igarashi R."/>
            <person name="Kawakoshi A."/>
            <person name="Sasagawa M."/>
            <person name="Fukada J."/>
            <person name="Nakamura S."/>
            <person name="Katano Y."/>
            <person name="Hanada S."/>
            <person name="Kamagata Y."/>
            <person name="Nakamura N."/>
            <person name="Yamazaki S."/>
            <person name="Fujita N."/>
        </authorList>
    </citation>
    <scope>NUCLEOTIDE SEQUENCE [LARGE SCALE GENOMIC DNA]</scope>
    <source>
        <strain evidence="3">ATCC 700054 / DSM 10555 / JCM 9379 / NBRC 101784 / NCIMB 13414 / VKM Ac-1990 / NM-1</strain>
    </source>
</reference>
<accession>F5XLX3</accession>
<dbReference type="InterPro" id="IPR010879">
    <property type="entry name" value="DUF1508"/>
</dbReference>
<evidence type="ECO:0000313" key="3">
    <source>
        <dbReference type="Proteomes" id="UP000007947"/>
    </source>
</evidence>
<dbReference type="STRING" id="1032480.MLP_08380"/>
<dbReference type="EMBL" id="AP012204">
    <property type="protein sequence ID" value="BAK33852.1"/>
    <property type="molecule type" value="Genomic_DNA"/>
</dbReference>
<dbReference type="InterPro" id="IPR036913">
    <property type="entry name" value="YegP-like_sf"/>
</dbReference>
<dbReference type="RefSeq" id="WP_013861739.1">
    <property type="nucleotide sequence ID" value="NC_015635.1"/>
</dbReference>